<evidence type="ECO:0000256" key="3">
    <source>
        <dbReference type="ARBA" id="ARBA00022741"/>
    </source>
</evidence>
<keyword evidence="7" id="KW-1185">Reference proteome</keyword>
<dbReference type="Gene3D" id="3.40.50.300">
    <property type="entry name" value="P-loop containing nucleotide triphosphate hydrolases"/>
    <property type="match status" value="1"/>
</dbReference>
<evidence type="ECO:0000256" key="2">
    <source>
        <dbReference type="ARBA" id="ARBA00022448"/>
    </source>
</evidence>
<protein>
    <recommendedName>
        <fullName evidence="5">ABC transporter domain-containing protein</fullName>
    </recommendedName>
</protein>
<dbReference type="PANTHER" id="PTHR43335:SF4">
    <property type="entry name" value="ABC TRANSPORTER, ATP-BINDING PROTEIN"/>
    <property type="match status" value="1"/>
</dbReference>
<comment type="similarity">
    <text evidence="1">Belongs to the ABC transporter superfamily.</text>
</comment>
<name>A0A919N2N1_9ACTN</name>
<proteinExistence type="inferred from homology"/>
<dbReference type="PANTHER" id="PTHR43335">
    <property type="entry name" value="ABC TRANSPORTER, ATP-BINDING PROTEIN"/>
    <property type="match status" value="1"/>
</dbReference>
<keyword evidence="4" id="KW-0067">ATP-binding</keyword>
<evidence type="ECO:0000256" key="1">
    <source>
        <dbReference type="ARBA" id="ARBA00005417"/>
    </source>
</evidence>
<dbReference type="InterPro" id="IPR003593">
    <property type="entry name" value="AAA+_ATPase"/>
</dbReference>
<dbReference type="SMART" id="SM00382">
    <property type="entry name" value="AAA"/>
    <property type="match status" value="1"/>
</dbReference>
<keyword evidence="3" id="KW-0547">Nucleotide-binding</keyword>
<sequence length="241" mass="25571">MSPPEPEVRLSLAGACHDFRAGRRIGPISFTARTGEIVGLVGANGSGKTTTIRMVTGLASIDAGTVEVGGIPVRYGQLPAATTAMIEEPGFYTWATGRDNLRLAAGGHRDRVGRIDEVLSEVGLSDAADKLVRRYSQGMRQRLGLARVLLSDARLILLDEPTNGLDPRGIRWLRGLLRSMAGQGVTIVVSSHLLHELEQIADTLVVVAAGRVLLSGDAASVCSGHENLESLYLSLVDTGPR</sequence>
<dbReference type="PROSITE" id="PS50893">
    <property type="entry name" value="ABC_TRANSPORTER_2"/>
    <property type="match status" value="1"/>
</dbReference>
<reference evidence="6" key="1">
    <citation type="submission" date="2021-01" db="EMBL/GenBank/DDBJ databases">
        <title>Whole genome shotgun sequence of Actinoplanes rishiriensis NBRC 108556.</title>
        <authorList>
            <person name="Komaki H."/>
            <person name="Tamura T."/>
        </authorList>
    </citation>
    <scope>NUCLEOTIDE SEQUENCE</scope>
    <source>
        <strain evidence="6">NBRC 108556</strain>
    </source>
</reference>
<evidence type="ECO:0000313" key="7">
    <source>
        <dbReference type="Proteomes" id="UP000636960"/>
    </source>
</evidence>
<dbReference type="GO" id="GO:0005524">
    <property type="term" value="F:ATP binding"/>
    <property type="evidence" value="ECO:0007669"/>
    <property type="project" value="UniProtKB-KW"/>
</dbReference>
<evidence type="ECO:0000313" key="6">
    <source>
        <dbReference type="EMBL" id="GIF01003.1"/>
    </source>
</evidence>
<dbReference type="AlphaFoldDB" id="A0A919N2N1"/>
<dbReference type="PROSITE" id="PS00211">
    <property type="entry name" value="ABC_TRANSPORTER_1"/>
    <property type="match status" value="1"/>
</dbReference>
<feature type="domain" description="ABC transporter" evidence="5">
    <location>
        <begin position="8"/>
        <end position="234"/>
    </location>
</feature>
<keyword evidence="2" id="KW-0813">Transport</keyword>
<accession>A0A919N2N1</accession>
<comment type="caution">
    <text evidence="6">The sequence shown here is derived from an EMBL/GenBank/DDBJ whole genome shotgun (WGS) entry which is preliminary data.</text>
</comment>
<dbReference type="InterPro" id="IPR017871">
    <property type="entry name" value="ABC_transporter-like_CS"/>
</dbReference>
<gene>
    <name evidence="6" type="ORF">Ari01nite_84670</name>
</gene>
<evidence type="ECO:0000259" key="5">
    <source>
        <dbReference type="PROSITE" id="PS50893"/>
    </source>
</evidence>
<dbReference type="EMBL" id="BOMV01000096">
    <property type="protein sequence ID" value="GIF01003.1"/>
    <property type="molecule type" value="Genomic_DNA"/>
</dbReference>
<organism evidence="6 7">
    <name type="scientific">Paractinoplanes rishiriensis</name>
    <dbReference type="NCBI Taxonomy" id="1050105"/>
    <lineage>
        <taxon>Bacteria</taxon>
        <taxon>Bacillati</taxon>
        <taxon>Actinomycetota</taxon>
        <taxon>Actinomycetes</taxon>
        <taxon>Micromonosporales</taxon>
        <taxon>Micromonosporaceae</taxon>
        <taxon>Paractinoplanes</taxon>
    </lineage>
</organism>
<dbReference type="Pfam" id="PF00005">
    <property type="entry name" value="ABC_tran"/>
    <property type="match status" value="1"/>
</dbReference>
<dbReference type="InterPro" id="IPR003439">
    <property type="entry name" value="ABC_transporter-like_ATP-bd"/>
</dbReference>
<dbReference type="Proteomes" id="UP000636960">
    <property type="component" value="Unassembled WGS sequence"/>
</dbReference>
<dbReference type="InterPro" id="IPR027417">
    <property type="entry name" value="P-loop_NTPase"/>
</dbReference>
<dbReference type="SUPFAM" id="SSF52540">
    <property type="entry name" value="P-loop containing nucleoside triphosphate hydrolases"/>
    <property type="match status" value="1"/>
</dbReference>
<evidence type="ECO:0000256" key="4">
    <source>
        <dbReference type="ARBA" id="ARBA00022840"/>
    </source>
</evidence>
<dbReference type="GO" id="GO:0016887">
    <property type="term" value="F:ATP hydrolysis activity"/>
    <property type="evidence" value="ECO:0007669"/>
    <property type="project" value="InterPro"/>
</dbReference>